<dbReference type="EMBL" id="VSSQ01078879">
    <property type="protein sequence ID" value="MPN28545.1"/>
    <property type="molecule type" value="Genomic_DNA"/>
</dbReference>
<protein>
    <submittedName>
        <fullName evidence="1">Uncharacterized protein</fullName>
    </submittedName>
</protein>
<gene>
    <name evidence="1" type="ORF">SDC9_175987</name>
</gene>
<reference evidence="1" key="1">
    <citation type="submission" date="2019-08" db="EMBL/GenBank/DDBJ databases">
        <authorList>
            <person name="Kucharzyk K."/>
            <person name="Murdoch R.W."/>
            <person name="Higgins S."/>
            <person name="Loffler F."/>
        </authorList>
    </citation>
    <scope>NUCLEOTIDE SEQUENCE</scope>
</reference>
<organism evidence="1">
    <name type="scientific">bioreactor metagenome</name>
    <dbReference type="NCBI Taxonomy" id="1076179"/>
    <lineage>
        <taxon>unclassified sequences</taxon>
        <taxon>metagenomes</taxon>
        <taxon>ecological metagenomes</taxon>
    </lineage>
</organism>
<comment type="caution">
    <text evidence="1">The sequence shown here is derived from an EMBL/GenBank/DDBJ whole genome shotgun (WGS) entry which is preliminary data.</text>
</comment>
<accession>A0A645GPA7</accession>
<proteinExistence type="predicted"/>
<dbReference type="AlphaFoldDB" id="A0A645GPA7"/>
<sequence>MKGARALGSVDVDHVQCTDGPAEEWHLQQLLLEHIGQRARHDGRHEKGLVRGLVLDQQHHPLTRVRRQVLHALHLIPDPHDHAGAVHRELEPGAGSAVCLGR</sequence>
<name>A0A645GPA7_9ZZZZ</name>
<evidence type="ECO:0000313" key="1">
    <source>
        <dbReference type="EMBL" id="MPN28545.1"/>
    </source>
</evidence>